<feature type="coiled-coil region" evidence="1">
    <location>
        <begin position="224"/>
        <end position="283"/>
    </location>
</feature>
<evidence type="ECO:0000313" key="4">
    <source>
        <dbReference type="EMBL" id="DAZ95088.1"/>
    </source>
</evidence>
<feature type="compositionally biased region" description="Polar residues" evidence="2">
    <location>
        <begin position="79"/>
        <end position="95"/>
    </location>
</feature>
<dbReference type="Gene3D" id="2.60.120.10">
    <property type="entry name" value="Jelly Rolls"/>
    <property type="match status" value="1"/>
</dbReference>
<dbReference type="InterPro" id="IPR018488">
    <property type="entry name" value="cNMP-bd_CS"/>
</dbReference>
<keyword evidence="5" id="KW-1185">Reference proteome</keyword>
<dbReference type="PROSITE" id="PS50042">
    <property type="entry name" value="CNMP_BINDING_3"/>
    <property type="match status" value="1"/>
</dbReference>
<dbReference type="Proteomes" id="UP001146120">
    <property type="component" value="Unassembled WGS sequence"/>
</dbReference>
<dbReference type="PANTHER" id="PTHR45689">
    <property type="entry name" value="I[[H]] CHANNEL, ISOFORM E"/>
    <property type="match status" value="1"/>
</dbReference>
<organism evidence="4 5">
    <name type="scientific">Lagenidium giganteum</name>
    <dbReference type="NCBI Taxonomy" id="4803"/>
    <lineage>
        <taxon>Eukaryota</taxon>
        <taxon>Sar</taxon>
        <taxon>Stramenopiles</taxon>
        <taxon>Oomycota</taxon>
        <taxon>Peronosporomycetes</taxon>
        <taxon>Pythiales</taxon>
        <taxon>Pythiaceae</taxon>
    </lineage>
</organism>
<dbReference type="InterPro" id="IPR018490">
    <property type="entry name" value="cNMP-bd_dom_sf"/>
</dbReference>
<keyword evidence="1" id="KW-0175">Coiled coil</keyword>
<reference evidence="4" key="1">
    <citation type="submission" date="2022-11" db="EMBL/GenBank/DDBJ databases">
        <authorList>
            <person name="Morgan W.R."/>
            <person name="Tartar A."/>
        </authorList>
    </citation>
    <scope>NUCLEOTIDE SEQUENCE</scope>
    <source>
        <strain evidence="4">ARSEF 373</strain>
    </source>
</reference>
<dbReference type="GO" id="GO:0035725">
    <property type="term" value="P:sodium ion transmembrane transport"/>
    <property type="evidence" value="ECO:0007669"/>
    <property type="project" value="TreeGrafter"/>
</dbReference>
<dbReference type="Pfam" id="PF00027">
    <property type="entry name" value="cNMP_binding"/>
    <property type="match status" value="1"/>
</dbReference>
<comment type="caution">
    <text evidence="4">The sequence shown here is derived from an EMBL/GenBank/DDBJ whole genome shotgun (WGS) entry which is preliminary data.</text>
</comment>
<dbReference type="AlphaFoldDB" id="A0AAV2YMR5"/>
<dbReference type="PRINTS" id="PR00103">
    <property type="entry name" value="CAMPKINASE"/>
</dbReference>
<dbReference type="EMBL" id="DAKRPA010000218">
    <property type="protein sequence ID" value="DAZ95088.1"/>
    <property type="molecule type" value="Genomic_DNA"/>
</dbReference>
<feature type="compositionally biased region" description="Low complexity" evidence="2">
    <location>
        <begin position="66"/>
        <end position="76"/>
    </location>
</feature>
<protein>
    <recommendedName>
        <fullName evidence="3">Cyclic nucleotide-binding domain-containing protein</fullName>
    </recommendedName>
</protein>
<dbReference type="GO" id="GO:0003254">
    <property type="term" value="P:regulation of membrane depolarization"/>
    <property type="evidence" value="ECO:0007669"/>
    <property type="project" value="TreeGrafter"/>
</dbReference>
<name>A0AAV2YMR5_9STRA</name>
<sequence>MTVRIYLPNDFIIRHGDMDDKFYMINRGICELVTDPGSLECGAECFVITPDHGSVRSKRDTDDASPSKSSTSLPRSITCEANVQRPQQDSSSSHTQDAHIKRELYPGQAFGELALFMNYERTATVRAITHVEMCELSRDDFQQILARYPQDRERILSLMLGLTSTTDAVLDDNNLWTKIVQTLAADKIQDSNIPGKIIIQHSKAIISDLINPTLEDPSIKFGVKNDLKRRLHALRDQLTGSDNRDGFNSVVDSTETAVAMTVIEQQLKQIEATQRKAMKLISKFHSSP</sequence>
<dbReference type="InterPro" id="IPR000595">
    <property type="entry name" value="cNMP-bd_dom"/>
</dbReference>
<feature type="region of interest" description="Disordered" evidence="2">
    <location>
        <begin position="53"/>
        <end position="98"/>
    </location>
</feature>
<dbReference type="InterPro" id="IPR051413">
    <property type="entry name" value="K/Na_HCN_channel"/>
</dbReference>
<dbReference type="PROSITE" id="PS00889">
    <property type="entry name" value="CNMP_BINDING_2"/>
    <property type="match status" value="1"/>
</dbReference>
<proteinExistence type="predicted"/>
<dbReference type="InterPro" id="IPR014710">
    <property type="entry name" value="RmlC-like_jellyroll"/>
</dbReference>
<gene>
    <name evidence="4" type="ORF">N0F65_001690</name>
</gene>
<evidence type="ECO:0000313" key="5">
    <source>
        <dbReference type="Proteomes" id="UP001146120"/>
    </source>
</evidence>
<evidence type="ECO:0000256" key="1">
    <source>
        <dbReference type="SAM" id="Coils"/>
    </source>
</evidence>
<reference evidence="4" key="2">
    <citation type="journal article" date="2023" name="Microbiol Resour">
        <title>Decontamination and Annotation of the Draft Genome Sequence of the Oomycete Lagenidium giganteum ARSEF 373.</title>
        <authorList>
            <person name="Morgan W.R."/>
            <person name="Tartar A."/>
        </authorList>
    </citation>
    <scope>NUCLEOTIDE SEQUENCE</scope>
    <source>
        <strain evidence="4">ARSEF 373</strain>
    </source>
</reference>
<dbReference type="SUPFAM" id="SSF51206">
    <property type="entry name" value="cAMP-binding domain-like"/>
    <property type="match status" value="1"/>
</dbReference>
<dbReference type="PANTHER" id="PTHR45689:SF5">
    <property type="entry name" value="I[[H]] CHANNEL, ISOFORM E"/>
    <property type="match status" value="1"/>
</dbReference>
<evidence type="ECO:0000259" key="3">
    <source>
        <dbReference type="PROSITE" id="PS50042"/>
    </source>
</evidence>
<dbReference type="GO" id="GO:0005249">
    <property type="term" value="F:voltage-gated potassium channel activity"/>
    <property type="evidence" value="ECO:0007669"/>
    <property type="project" value="TreeGrafter"/>
</dbReference>
<evidence type="ECO:0000256" key="2">
    <source>
        <dbReference type="SAM" id="MobiDB-lite"/>
    </source>
</evidence>
<dbReference type="GO" id="GO:0098855">
    <property type="term" value="C:HCN channel complex"/>
    <property type="evidence" value="ECO:0007669"/>
    <property type="project" value="TreeGrafter"/>
</dbReference>
<feature type="compositionally biased region" description="Basic and acidic residues" evidence="2">
    <location>
        <begin position="53"/>
        <end position="62"/>
    </location>
</feature>
<accession>A0AAV2YMR5</accession>
<dbReference type="CDD" id="cd00038">
    <property type="entry name" value="CAP_ED"/>
    <property type="match status" value="1"/>
</dbReference>
<feature type="domain" description="Cyclic nucleotide-binding" evidence="3">
    <location>
        <begin position="1"/>
        <end position="162"/>
    </location>
</feature>